<protein>
    <submittedName>
        <fullName evidence="9">Uncharacterized protein</fullName>
    </submittedName>
</protein>
<feature type="compositionally biased region" description="Basic and acidic residues" evidence="8">
    <location>
        <begin position="176"/>
        <end position="186"/>
    </location>
</feature>
<evidence type="ECO:0000256" key="2">
    <source>
        <dbReference type="ARBA" id="ARBA00022723"/>
    </source>
</evidence>
<evidence type="ECO:0000256" key="7">
    <source>
        <dbReference type="SAM" id="Coils"/>
    </source>
</evidence>
<dbReference type="GO" id="GO:0008270">
    <property type="term" value="F:zinc ion binding"/>
    <property type="evidence" value="ECO:0007669"/>
    <property type="project" value="UniProtKB-KW"/>
</dbReference>
<feature type="region of interest" description="Disordered" evidence="8">
    <location>
        <begin position="165"/>
        <end position="210"/>
    </location>
</feature>
<comment type="subcellular location">
    <subcellularLocation>
        <location evidence="1">Nucleus</location>
    </subcellularLocation>
</comment>
<evidence type="ECO:0000313" key="10">
    <source>
        <dbReference type="Proteomes" id="UP000749559"/>
    </source>
</evidence>
<feature type="compositionally biased region" description="Basic and acidic residues" evidence="8">
    <location>
        <begin position="84"/>
        <end position="99"/>
    </location>
</feature>
<accession>A0A8J1XKL5</accession>
<feature type="compositionally biased region" description="Basic and acidic residues" evidence="8">
    <location>
        <begin position="31"/>
        <end position="51"/>
    </location>
</feature>
<feature type="compositionally biased region" description="Basic and acidic residues" evidence="8">
    <location>
        <begin position="113"/>
        <end position="127"/>
    </location>
</feature>
<evidence type="ECO:0000256" key="6">
    <source>
        <dbReference type="ARBA" id="ARBA00023242"/>
    </source>
</evidence>
<comment type="caution">
    <text evidence="9">The sequence shown here is derived from an EMBL/GenBank/DDBJ whole genome shotgun (WGS) entry which is preliminary data.</text>
</comment>
<keyword evidence="4" id="KW-0863">Zinc-finger</keyword>
<feature type="region of interest" description="Disordered" evidence="8">
    <location>
        <begin position="499"/>
        <end position="528"/>
    </location>
</feature>
<dbReference type="GO" id="GO:1990837">
    <property type="term" value="F:sequence-specific double-stranded DNA binding"/>
    <property type="evidence" value="ECO:0007669"/>
    <property type="project" value="UniProtKB-ARBA"/>
</dbReference>
<dbReference type="Gene3D" id="3.30.160.60">
    <property type="entry name" value="Classic Zinc Finger"/>
    <property type="match status" value="10"/>
</dbReference>
<dbReference type="InterPro" id="IPR036236">
    <property type="entry name" value="Znf_C2H2_sf"/>
</dbReference>
<dbReference type="FunFam" id="3.30.160.60:FF:000100">
    <property type="entry name" value="Zinc finger 45-like"/>
    <property type="match status" value="1"/>
</dbReference>
<evidence type="ECO:0000256" key="5">
    <source>
        <dbReference type="ARBA" id="ARBA00022833"/>
    </source>
</evidence>
<dbReference type="SMART" id="SM00355">
    <property type="entry name" value="ZnF_C2H2"/>
    <property type="match status" value="14"/>
</dbReference>
<reference evidence="9" key="1">
    <citation type="submission" date="2022-03" db="EMBL/GenBank/DDBJ databases">
        <authorList>
            <person name="Martin C."/>
        </authorList>
    </citation>
    <scope>NUCLEOTIDE SEQUENCE</scope>
</reference>
<dbReference type="GO" id="GO:0005634">
    <property type="term" value="C:nucleus"/>
    <property type="evidence" value="ECO:0007669"/>
    <property type="project" value="UniProtKB-SubCell"/>
</dbReference>
<evidence type="ECO:0000256" key="4">
    <source>
        <dbReference type="ARBA" id="ARBA00022771"/>
    </source>
</evidence>
<keyword evidence="5" id="KW-0862">Zinc</keyword>
<organism evidence="9 10">
    <name type="scientific">Owenia fusiformis</name>
    <name type="common">Polychaete worm</name>
    <dbReference type="NCBI Taxonomy" id="6347"/>
    <lineage>
        <taxon>Eukaryota</taxon>
        <taxon>Metazoa</taxon>
        <taxon>Spiralia</taxon>
        <taxon>Lophotrochozoa</taxon>
        <taxon>Annelida</taxon>
        <taxon>Polychaeta</taxon>
        <taxon>Sedentaria</taxon>
        <taxon>Canalipalpata</taxon>
        <taxon>Sabellida</taxon>
        <taxon>Oweniida</taxon>
        <taxon>Oweniidae</taxon>
        <taxon>Owenia</taxon>
    </lineage>
</organism>
<feature type="coiled-coil region" evidence="7">
    <location>
        <begin position="1007"/>
        <end position="1034"/>
    </location>
</feature>
<evidence type="ECO:0000256" key="3">
    <source>
        <dbReference type="ARBA" id="ARBA00022737"/>
    </source>
</evidence>
<keyword evidence="3" id="KW-0677">Repeat</keyword>
<dbReference type="Pfam" id="PF00096">
    <property type="entry name" value="zf-C2H2"/>
    <property type="match status" value="8"/>
</dbReference>
<feature type="region of interest" description="Disordered" evidence="8">
    <location>
        <begin position="963"/>
        <end position="1000"/>
    </location>
</feature>
<feature type="compositionally biased region" description="Polar residues" evidence="8">
    <location>
        <begin position="975"/>
        <end position="999"/>
    </location>
</feature>
<dbReference type="GO" id="GO:0000981">
    <property type="term" value="F:DNA-binding transcription factor activity, RNA polymerase II-specific"/>
    <property type="evidence" value="ECO:0007669"/>
    <property type="project" value="TreeGrafter"/>
</dbReference>
<dbReference type="PANTHER" id="PTHR24394">
    <property type="entry name" value="ZINC FINGER PROTEIN"/>
    <property type="match status" value="1"/>
</dbReference>
<feature type="region of interest" description="Disordered" evidence="8">
    <location>
        <begin position="1"/>
        <end position="142"/>
    </location>
</feature>
<dbReference type="PROSITE" id="PS50157">
    <property type="entry name" value="ZINC_FINGER_C2H2_2"/>
    <property type="match status" value="11"/>
</dbReference>
<evidence type="ECO:0000313" key="9">
    <source>
        <dbReference type="EMBL" id="CAH1798301.1"/>
    </source>
</evidence>
<gene>
    <name evidence="9" type="ORF">OFUS_LOCUS22458</name>
</gene>
<dbReference type="InterPro" id="IPR013087">
    <property type="entry name" value="Znf_C2H2_type"/>
</dbReference>
<keyword evidence="6" id="KW-0539">Nucleus</keyword>
<dbReference type="PROSITE" id="PS00028">
    <property type="entry name" value="ZINC_FINGER_C2H2_1"/>
    <property type="match status" value="11"/>
</dbReference>
<feature type="compositionally biased region" description="Basic and acidic residues" evidence="8">
    <location>
        <begin position="518"/>
        <end position="528"/>
    </location>
</feature>
<evidence type="ECO:0000256" key="8">
    <source>
        <dbReference type="SAM" id="MobiDB-lite"/>
    </source>
</evidence>
<proteinExistence type="predicted"/>
<sequence length="1081" mass="121109">MEKPSTRSSQRKRTRSSRLTSLEDLPSGKNNEPKSSNEKVEPNKKNRKVNDDPGNDLKANNDKKPSASSKNTEKGFQGRHLEKKNKDTLKEIDTDDRGSTKPNNLTRKNVSPKKSDMVGDDAVDSKTVENNSNDAKMSAEVTEEGNDWVVRIGQNKELIYTSKTPDKKNVNVSPKKNGELSDEVNRSKSMIGAPNQNSEVSEDGAKGVTRSGRKIKPKKIYSDVLAFVKNKRETASKPKTQHSSGSSNFKSIRNLLNNIPEQKQDDNNPTEHTIDDQQQVNVEGYIEPNKLPESITIETLEVPIATGNDAGDNQVGIQESQTVININLGSAQLQDVGVVAQELTATIDKSNEAEAGLFNVVESEHNTTEGQTIAYQYVEDSNAIPSENQENSTAMESGAIEGETVILQGQPVTLESQGVSLGSQDDTTLESQAATFESQTDASPTVKITSIEPEIDGYILQQHSAQNTKLIEIRCGYNGCDYVYTSSEDMNQHLQEMHKPGQAEEASKNVQSTLQAVSDERHPVKKTTELDDQKTEVEYTYNDEMYHQFLEDERVYMCTICSYKERNWKKLLAHLKSHQSFKPYVCTNGHAEPYKTSSKYNMMCHLKIHSGVRNHVCTICNKAFSFKHKLTVHMQYHNNVKNHECNQCGKTFTQSSDLKKHVSGVHTNVRSYECSICGEAWKNKQTLTRHEKTHGARKSLKCDVCGKGYTSKQTLSLHKRSHFMLYHCEICDKSFSSYSGFMAHKAMHDHDGFECELCNKILMTKGSLKRHHIVTHSNMRPFLCPLCQKALKSKESLAQHMITHNSDKTFECPECGLCVKRLDTLQVHMRIHQQKKPYNCDICHKGYTQKNALIRHMETHSTSVMTGTLFNCSTCDESLTSRQALQNHIVEEHLSEDLRDNKKAENENEAAIATAEPSIGELMWVCELCEELFVSQDTLAVHILSMHMKHGLVLQGENAGNQTNVSLETGDLETSETQPSVSLDTGNLETSENQENASLESGDLETIDNNEYLVENAEERMETIEKRINEGVDNKTHDTIVVHVNDTTIQKGEIITTPLTHAVDSIMTDQVEEGEILAAMQ</sequence>
<dbReference type="FunFam" id="3.30.160.60:FF:000145">
    <property type="entry name" value="Zinc finger protein 574"/>
    <property type="match status" value="1"/>
</dbReference>
<keyword evidence="2" id="KW-0479">Metal-binding</keyword>
<keyword evidence="10" id="KW-1185">Reference proteome</keyword>
<dbReference type="PANTHER" id="PTHR24394:SF29">
    <property type="entry name" value="MYONEURIN"/>
    <property type="match status" value="1"/>
</dbReference>
<feature type="compositionally biased region" description="Polar residues" evidence="8">
    <location>
        <begin position="100"/>
        <end position="109"/>
    </location>
</feature>
<dbReference type="OrthoDB" id="3565419at2759"/>
<dbReference type="EMBL" id="CAIIXF020000011">
    <property type="protein sequence ID" value="CAH1798301.1"/>
    <property type="molecule type" value="Genomic_DNA"/>
</dbReference>
<dbReference type="Proteomes" id="UP000749559">
    <property type="component" value="Unassembled WGS sequence"/>
</dbReference>
<dbReference type="SUPFAM" id="SSF57667">
    <property type="entry name" value="beta-beta-alpha zinc fingers"/>
    <property type="match status" value="6"/>
</dbReference>
<name>A0A8J1XKL5_OWEFU</name>
<evidence type="ECO:0000256" key="1">
    <source>
        <dbReference type="ARBA" id="ARBA00004123"/>
    </source>
</evidence>
<dbReference type="AlphaFoldDB" id="A0A8J1XKL5"/>
<keyword evidence="7" id="KW-0175">Coiled coil</keyword>
<dbReference type="FunFam" id="3.30.160.60:FF:000303">
    <property type="entry name" value="Zinc finger protein 41"/>
    <property type="match status" value="1"/>
</dbReference>